<sequence>SCKVIDELSEETNDVADDYVEKRLTTTTNKSVIVSRVKTSKLGTNNQRSEFSYRAQRRRSKSCSDNPDIMINTGNLGIISPIKRPVTVVRVKTGRNHSAQVVETIDGSEIATKLSASKSCSDNPDIMTNTENLGIISPIKRPVTVVHVKTDTNDSAQVSETNDGPEIATKPSANVNVIKVPRHTLVHNRDKT</sequence>
<dbReference type="AlphaFoldDB" id="A0A8S2G8C3"/>
<comment type="caution">
    <text evidence="1">The sequence shown here is derived from an EMBL/GenBank/DDBJ whole genome shotgun (WGS) entry which is preliminary data.</text>
</comment>
<gene>
    <name evidence="1" type="ORF">OVA965_LOCUS44974</name>
    <name evidence="2" type="ORF">TMI583_LOCUS48095</name>
</gene>
<evidence type="ECO:0000313" key="2">
    <source>
        <dbReference type="EMBL" id="CAF4504380.1"/>
    </source>
</evidence>
<name>A0A8S2G8C3_9BILA</name>
<dbReference type="EMBL" id="CAJNOK010067284">
    <property type="protein sequence ID" value="CAF1653895.1"/>
    <property type="molecule type" value="Genomic_DNA"/>
</dbReference>
<dbReference type="Proteomes" id="UP000677228">
    <property type="component" value="Unassembled WGS sequence"/>
</dbReference>
<evidence type="ECO:0000313" key="3">
    <source>
        <dbReference type="Proteomes" id="UP000677228"/>
    </source>
</evidence>
<protein>
    <submittedName>
        <fullName evidence="1">Uncharacterized protein</fullName>
    </submittedName>
</protein>
<organism evidence="1 3">
    <name type="scientific">Didymodactylos carnosus</name>
    <dbReference type="NCBI Taxonomy" id="1234261"/>
    <lineage>
        <taxon>Eukaryota</taxon>
        <taxon>Metazoa</taxon>
        <taxon>Spiralia</taxon>
        <taxon>Gnathifera</taxon>
        <taxon>Rotifera</taxon>
        <taxon>Eurotatoria</taxon>
        <taxon>Bdelloidea</taxon>
        <taxon>Philodinida</taxon>
        <taxon>Philodinidae</taxon>
        <taxon>Didymodactylos</taxon>
    </lineage>
</organism>
<dbReference type="EMBL" id="CAJOBA010096329">
    <property type="protein sequence ID" value="CAF4504380.1"/>
    <property type="molecule type" value="Genomic_DNA"/>
</dbReference>
<reference evidence="1" key="1">
    <citation type="submission" date="2021-02" db="EMBL/GenBank/DDBJ databases">
        <authorList>
            <person name="Nowell W R."/>
        </authorList>
    </citation>
    <scope>NUCLEOTIDE SEQUENCE</scope>
</reference>
<dbReference type="Proteomes" id="UP000682733">
    <property type="component" value="Unassembled WGS sequence"/>
</dbReference>
<evidence type="ECO:0000313" key="1">
    <source>
        <dbReference type="EMBL" id="CAF1653895.1"/>
    </source>
</evidence>
<proteinExistence type="predicted"/>
<feature type="non-terminal residue" evidence="1">
    <location>
        <position position="1"/>
    </location>
</feature>
<accession>A0A8S2G8C3</accession>